<sequence length="44" mass="4575">MPSAKKTFAFASLCPKEATGQMPQTIAELKGGSRGHPPPPPPKS</sequence>
<feature type="region of interest" description="Disordered" evidence="1">
    <location>
        <begin position="18"/>
        <end position="44"/>
    </location>
</feature>
<dbReference type="EMBL" id="AWWV01014253">
    <property type="protein sequence ID" value="OMO58102.1"/>
    <property type="molecule type" value="Genomic_DNA"/>
</dbReference>
<reference evidence="2 3" key="1">
    <citation type="submission" date="2013-09" db="EMBL/GenBank/DDBJ databases">
        <title>Corchorus capsularis genome sequencing.</title>
        <authorList>
            <person name="Alam M."/>
            <person name="Haque M.S."/>
            <person name="Islam M.S."/>
            <person name="Emdad E.M."/>
            <person name="Islam M.M."/>
            <person name="Ahmed B."/>
            <person name="Halim A."/>
            <person name="Hossen Q.M.M."/>
            <person name="Hossain M.Z."/>
            <person name="Ahmed R."/>
            <person name="Khan M.M."/>
            <person name="Islam R."/>
            <person name="Rashid M.M."/>
            <person name="Khan S.A."/>
            <person name="Rahman M.S."/>
            <person name="Alam M."/>
        </authorList>
    </citation>
    <scope>NUCLEOTIDE SEQUENCE [LARGE SCALE GENOMIC DNA]</scope>
    <source>
        <strain evidence="3">cv. CVL-1</strain>
        <tissue evidence="2">Whole seedling</tissue>
    </source>
</reference>
<gene>
    <name evidence="2" type="ORF">CCACVL1_25584</name>
</gene>
<evidence type="ECO:0000313" key="2">
    <source>
        <dbReference type="EMBL" id="OMO58102.1"/>
    </source>
</evidence>
<dbReference type="Proteomes" id="UP000188268">
    <property type="component" value="Unassembled WGS sequence"/>
</dbReference>
<proteinExistence type="predicted"/>
<name>A0A1R3GJ43_COCAP</name>
<evidence type="ECO:0000313" key="3">
    <source>
        <dbReference type="Proteomes" id="UP000188268"/>
    </source>
</evidence>
<keyword evidence="3" id="KW-1185">Reference proteome</keyword>
<organism evidence="2 3">
    <name type="scientific">Corchorus capsularis</name>
    <name type="common">Jute</name>
    <dbReference type="NCBI Taxonomy" id="210143"/>
    <lineage>
        <taxon>Eukaryota</taxon>
        <taxon>Viridiplantae</taxon>
        <taxon>Streptophyta</taxon>
        <taxon>Embryophyta</taxon>
        <taxon>Tracheophyta</taxon>
        <taxon>Spermatophyta</taxon>
        <taxon>Magnoliopsida</taxon>
        <taxon>eudicotyledons</taxon>
        <taxon>Gunneridae</taxon>
        <taxon>Pentapetalae</taxon>
        <taxon>rosids</taxon>
        <taxon>malvids</taxon>
        <taxon>Malvales</taxon>
        <taxon>Malvaceae</taxon>
        <taxon>Grewioideae</taxon>
        <taxon>Apeibeae</taxon>
        <taxon>Corchorus</taxon>
    </lineage>
</organism>
<comment type="caution">
    <text evidence="2">The sequence shown here is derived from an EMBL/GenBank/DDBJ whole genome shotgun (WGS) entry which is preliminary data.</text>
</comment>
<dbReference type="Gramene" id="OMO58102">
    <property type="protein sequence ID" value="OMO58102"/>
    <property type="gene ID" value="CCACVL1_25584"/>
</dbReference>
<evidence type="ECO:0000256" key="1">
    <source>
        <dbReference type="SAM" id="MobiDB-lite"/>
    </source>
</evidence>
<accession>A0A1R3GJ43</accession>
<dbReference type="AlphaFoldDB" id="A0A1R3GJ43"/>
<protein>
    <submittedName>
        <fullName evidence="2">Uncharacterized protein</fullName>
    </submittedName>
</protein>